<dbReference type="GO" id="GO:0003777">
    <property type="term" value="F:microtubule motor activity"/>
    <property type="evidence" value="ECO:0000318"/>
    <property type="project" value="GO_Central"/>
</dbReference>
<dbReference type="PRINTS" id="PR00380">
    <property type="entry name" value="KINESINHEAVY"/>
</dbReference>
<comment type="subcellular location">
    <subcellularLocation>
        <location evidence="1">Cytoplasm</location>
        <location evidence="1">Cytoskeleton</location>
    </subcellularLocation>
</comment>
<dbReference type="STRING" id="237561.A0A1D8PIP2"/>
<evidence type="ECO:0000256" key="14">
    <source>
        <dbReference type="RuleBase" id="RU000394"/>
    </source>
</evidence>
<feature type="region of interest" description="Disordered" evidence="16">
    <location>
        <begin position="1"/>
        <end position="72"/>
    </location>
</feature>
<dbReference type="GO" id="GO:0005871">
    <property type="term" value="C:kinesin complex"/>
    <property type="evidence" value="ECO:0000318"/>
    <property type="project" value="GO_Central"/>
</dbReference>
<evidence type="ECO:0000256" key="8">
    <source>
        <dbReference type="ARBA" id="ARBA00023054"/>
    </source>
</evidence>
<dbReference type="PROSITE" id="PS50067">
    <property type="entry name" value="KINESIN_MOTOR_2"/>
    <property type="match status" value="1"/>
</dbReference>
<dbReference type="SMART" id="SM00129">
    <property type="entry name" value="KISc"/>
    <property type="match status" value="1"/>
</dbReference>
<dbReference type="FunCoup" id="A0A1D8PIP2">
    <property type="interactions" value="52"/>
</dbReference>
<dbReference type="GeneID" id="3643954"/>
<evidence type="ECO:0000256" key="6">
    <source>
        <dbReference type="ARBA" id="ARBA00022776"/>
    </source>
</evidence>
<evidence type="ECO:0000313" key="19">
    <source>
        <dbReference type="EMBL" id="AOW28008.1"/>
    </source>
</evidence>
<keyword evidence="20" id="KW-1185">Reference proteome</keyword>
<feature type="domain" description="Kinesin motor" evidence="17">
    <location>
        <begin position="76"/>
        <end position="403"/>
    </location>
</feature>
<comment type="similarity">
    <text evidence="13 14">Belongs to the TRAFAC class myosin-kinesin ATPase superfamily. Kinesin family.</text>
</comment>
<dbReference type="RefSeq" id="XP_714393.2">
    <property type="nucleotide sequence ID" value="XM_709300.2"/>
</dbReference>
<dbReference type="InterPro" id="IPR027417">
    <property type="entry name" value="P-loop_NTPase"/>
</dbReference>
<keyword evidence="7 13" id="KW-0067">ATP-binding</keyword>
<evidence type="ECO:0000256" key="9">
    <source>
        <dbReference type="ARBA" id="ARBA00023175"/>
    </source>
</evidence>
<proteinExistence type="inferred from homology"/>
<evidence type="ECO:0000256" key="2">
    <source>
        <dbReference type="ARBA" id="ARBA00022490"/>
    </source>
</evidence>
<dbReference type="GO" id="GO:0061863">
    <property type="term" value="F:microtubule plus end polymerase"/>
    <property type="evidence" value="ECO:0007669"/>
    <property type="project" value="EnsemblFungi"/>
</dbReference>
<gene>
    <name evidence="18 19" type="primary">KIP2</name>
    <name evidence="19" type="ordered locus">CAALFM_C210310CA</name>
    <name evidence="18" type="ordered locus">orf19.9315</name>
</gene>
<protein>
    <recommendedName>
        <fullName evidence="14">Kinesin-like protein</fullName>
    </recommendedName>
</protein>
<feature type="region of interest" description="Disordered" evidence="16">
    <location>
        <begin position="541"/>
        <end position="564"/>
    </location>
</feature>
<evidence type="ECO:0000256" key="4">
    <source>
        <dbReference type="ARBA" id="ARBA00022701"/>
    </source>
</evidence>
<reference evidence="19 20" key="3">
    <citation type="journal article" date="2013" name="Genome Biol.">
        <title>Assembly of a phased diploid Candida albicans genome facilitates allele-specific measurements and provides a simple model for repeat and indel structure.</title>
        <authorList>
            <person name="Muzzey D."/>
            <person name="Schwartz K."/>
            <person name="Weissman J.S."/>
            <person name="Sherlock G."/>
        </authorList>
    </citation>
    <scope>NUCLEOTIDE SEQUENCE [LARGE SCALE GENOMIC DNA]</scope>
    <source>
        <strain evidence="20">SC5314 / ATCC MYA-2876</strain>
    </source>
</reference>
<evidence type="ECO:0000259" key="17">
    <source>
        <dbReference type="PROSITE" id="PS50067"/>
    </source>
</evidence>
<evidence type="ECO:0000256" key="7">
    <source>
        <dbReference type="ARBA" id="ARBA00022840"/>
    </source>
</evidence>
<dbReference type="GO" id="GO:0051301">
    <property type="term" value="P:cell division"/>
    <property type="evidence" value="ECO:0007669"/>
    <property type="project" value="UniProtKB-KW"/>
</dbReference>
<dbReference type="PANTHER" id="PTHR47968">
    <property type="entry name" value="CENTROMERE PROTEIN E"/>
    <property type="match status" value="1"/>
</dbReference>
<organism evidence="19 20">
    <name type="scientific">Candida albicans (strain SC5314 / ATCC MYA-2876)</name>
    <name type="common">Yeast</name>
    <dbReference type="NCBI Taxonomy" id="237561"/>
    <lineage>
        <taxon>Eukaryota</taxon>
        <taxon>Fungi</taxon>
        <taxon>Dikarya</taxon>
        <taxon>Ascomycota</taxon>
        <taxon>Saccharomycotina</taxon>
        <taxon>Pichiomycetes</taxon>
        <taxon>Debaryomycetaceae</taxon>
        <taxon>Candida/Lodderomyces clade</taxon>
        <taxon>Candida</taxon>
    </lineage>
</organism>
<dbReference type="AlphaFoldDB" id="A0A1D8PIP2"/>
<feature type="compositionally biased region" description="Low complexity" evidence="16">
    <location>
        <begin position="15"/>
        <end position="45"/>
    </location>
</feature>
<dbReference type="GO" id="GO:0007018">
    <property type="term" value="P:microtubule-based movement"/>
    <property type="evidence" value="ECO:0000318"/>
    <property type="project" value="GO_Central"/>
</dbReference>
<comment type="function">
    <text evidence="12">Required for assembly of the mitotic spindle.</text>
</comment>
<dbReference type="InterPro" id="IPR019821">
    <property type="entry name" value="Kinesin_motor_CS"/>
</dbReference>
<dbReference type="InParanoid" id="A0A1D8PIP2"/>
<evidence type="ECO:0000256" key="5">
    <source>
        <dbReference type="ARBA" id="ARBA00022741"/>
    </source>
</evidence>
<sequence>MSHKTPTRARSCYANSSTTSMNSTPSRNSFRPPSRLSLIPRSSSPIQPPRSRPSSAMSISRPSTPSMKSQEPYTGAITVSIRPNPNTIDNKNWSIDEFNNSIINTTDGTRFVFDNVFPMDRQLSNIQVYNKSCYNVVNKFLEEGYNGTIFAYGMTGSGKTFSMKGCENDPGFVELAINDIFQKINDNTTTKKYKMDISYLEIYNEKIIDLLSGSASSPTTSQSNQDLKIRDDVDFGTKVVGLTSANISSKPQLLQLIKYGDTNRKTSATDFNARSSRSHSILQIRLQVIDLLTETELKSTLSLCDLAGSERAATSLERRKEGSFINKSLLALSNVINKLSSSTLEHIPYRDSKLTRLLQPALSGSSLVSILCTIHMGGNQQNSQQCVAETYKTLRFAARAKDIVINVEKNMSHKLDGGDSSKMIQELNEIISKQRQEIIKLQSNTGVSSEKFENSRIVQLESENRVLIEKLDHLTRLTDLQKTETAIIKNDILNDILASGLDNSQILMTNIEDFYKKMTYEANEYKSYICRLETQLRLESINSTQQQQSSSPTSSIPMTNTTNDSSELMDALKEQEEEILMLKEQLKDKDQIIKSLSQTTRLRRLVGNNNNSTANSHNTYNTLDNDFKRHTTIVNFDKENYEPELRDFKLSPKKPKSNCDILESF</sequence>
<dbReference type="OrthoDB" id="3176171at2759"/>
<keyword evidence="8 15" id="KW-0175">Coiled coil</keyword>
<dbReference type="CDD" id="cd01374">
    <property type="entry name" value="KISc_CENP_E"/>
    <property type="match status" value="1"/>
</dbReference>
<accession>A0A1D8PIP2</accession>
<reference evidence="19 20" key="2">
    <citation type="journal article" date="2007" name="Genome Biol.">
        <title>Assembly of the Candida albicans genome into sixteen supercontigs aligned on the eight chromosomes.</title>
        <authorList>
            <person name="van het Hoog M."/>
            <person name="Rast T.J."/>
            <person name="Martchenko M."/>
            <person name="Grindle S."/>
            <person name="Dignard D."/>
            <person name="Hogues H."/>
            <person name="Cuomo C."/>
            <person name="Berriman M."/>
            <person name="Scherer S."/>
            <person name="Magee B.B."/>
            <person name="Whiteway M."/>
            <person name="Chibana H."/>
            <person name="Nantel A."/>
            <person name="Magee P.T."/>
        </authorList>
    </citation>
    <scope>GENOME REANNOTATION</scope>
    <source>
        <strain evidence="20">SC5314 / ATCC MYA-2876</strain>
    </source>
</reference>
<reference evidence="19 20" key="1">
    <citation type="journal article" date="2004" name="Proc. Natl. Acad. Sci. U.S.A.">
        <title>The diploid genome sequence of Candida albicans.</title>
        <authorList>
            <person name="Jones T."/>
            <person name="Federspiel N.A."/>
            <person name="Chibana H."/>
            <person name="Dungan J."/>
            <person name="Kalman S."/>
            <person name="Magee B.B."/>
            <person name="Newport G."/>
            <person name="Thorstenson Y.R."/>
            <person name="Agabian N."/>
            <person name="Magee P.T."/>
            <person name="Davis R.W."/>
            <person name="Scherer S."/>
        </authorList>
    </citation>
    <scope>NUCLEOTIDE SEQUENCE [LARGE SCALE GENOMIC DNA]</scope>
    <source>
        <strain evidence="20">SC5314 / ATCC MYA-2876</strain>
    </source>
</reference>
<dbReference type="GO" id="GO:0005816">
    <property type="term" value="C:spindle pole body"/>
    <property type="evidence" value="ECO:0007669"/>
    <property type="project" value="EnsemblFungi"/>
</dbReference>
<dbReference type="InterPro" id="IPR001752">
    <property type="entry name" value="Kinesin_motor_dom"/>
</dbReference>
<dbReference type="PROSITE" id="PS00411">
    <property type="entry name" value="KINESIN_MOTOR_1"/>
    <property type="match status" value="1"/>
</dbReference>
<feature type="compositionally biased region" description="Polar residues" evidence="16">
    <location>
        <begin position="56"/>
        <end position="72"/>
    </location>
</feature>
<keyword evidence="2" id="KW-0963">Cytoplasm</keyword>
<evidence type="ECO:0000256" key="13">
    <source>
        <dbReference type="PROSITE-ProRule" id="PRU00283"/>
    </source>
</evidence>
<feature type="compositionally biased region" description="Low complexity" evidence="16">
    <location>
        <begin position="541"/>
        <end position="562"/>
    </location>
</feature>
<dbReference type="GO" id="GO:0005737">
    <property type="term" value="C:cytoplasm"/>
    <property type="evidence" value="ECO:0000318"/>
    <property type="project" value="GO_Central"/>
</dbReference>
<keyword evidence="9 13" id="KW-0505">Motor protein</keyword>
<dbReference type="Pfam" id="PF00225">
    <property type="entry name" value="Kinesin"/>
    <property type="match status" value="1"/>
</dbReference>
<dbReference type="VEuPathDB" id="FungiDB:C2_10310C_A"/>
<evidence type="ECO:0000313" key="20">
    <source>
        <dbReference type="Proteomes" id="UP000000559"/>
    </source>
</evidence>
<dbReference type="CGD" id="CAL0000197710">
    <property type="gene designation" value="KIP2"/>
</dbReference>
<keyword evidence="5 13" id="KW-0547">Nucleotide-binding</keyword>
<dbReference type="Proteomes" id="UP000000559">
    <property type="component" value="Chromosome 2"/>
</dbReference>
<evidence type="ECO:0000256" key="1">
    <source>
        <dbReference type="ARBA" id="ARBA00004245"/>
    </source>
</evidence>
<keyword evidence="11" id="KW-0131">Cell cycle</keyword>
<dbReference type="FunFam" id="3.40.850.10:FF:000073">
    <property type="entry name" value="Kinesin-like protein"/>
    <property type="match status" value="1"/>
</dbReference>
<dbReference type="SUPFAM" id="SSF52540">
    <property type="entry name" value="P-loop containing nucleoside triphosphate hydrolases"/>
    <property type="match status" value="1"/>
</dbReference>
<dbReference type="GO" id="GO:0007026">
    <property type="term" value="P:negative regulation of microtubule depolymerization"/>
    <property type="evidence" value="ECO:0007669"/>
    <property type="project" value="EnsemblFungi"/>
</dbReference>
<feature type="coiled-coil region" evidence="15">
    <location>
        <begin position="424"/>
        <end position="477"/>
    </location>
</feature>
<evidence type="ECO:0000256" key="3">
    <source>
        <dbReference type="ARBA" id="ARBA00022618"/>
    </source>
</evidence>
<evidence type="ECO:0000313" key="18">
    <source>
        <dbReference type="CGD" id="CAL0000197710"/>
    </source>
</evidence>
<dbReference type="GO" id="GO:0030473">
    <property type="term" value="P:nuclear migration along microtubule"/>
    <property type="evidence" value="ECO:0007669"/>
    <property type="project" value="EnsemblFungi"/>
</dbReference>
<dbReference type="EMBL" id="CP017624">
    <property type="protein sequence ID" value="AOW28008.1"/>
    <property type="molecule type" value="Genomic_DNA"/>
</dbReference>
<feature type="binding site" evidence="13">
    <location>
        <begin position="153"/>
        <end position="160"/>
    </location>
    <ligand>
        <name>ATP</name>
        <dbReference type="ChEBI" id="CHEBI:30616"/>
    </ligand>
</feature>
<keyword evidence="4 14" id="KW-0493">Microtubule</keyword>
<dbReference type="InterPro" id="IPR027640">
    <property type="entry name" value="Kinesin-like_fam"/>
</dbReference>
<evidence type="ECO:0000256" key="12">
    <source>
        <dbReference type="ARBA" id="ARBA00054086"/>
    </source>
</evidence>
<name>A0A1D8PIP2_CANAL</name>
<dbReference type="GO" id="GO:0008017">
    <property type="term" value="F:microtubule binding"/>
    <property type="evidence" value="ECO:0000318"/>
    <property type="project" value="GO_Central"/>
</dbReference>
<dbReference type="PANTHER" id="PTHR47968:SF36">
    <property type="entry name" value="KINESIN HEAVY CHAIN ISOFORM X1"/>
    <property type="match status" value="1"/>
</dbReference>
<dbReference type="eggNOG" id="KOG0242">
    <property type="taxonomic scope" value="Eukaryota"/>
</dbReference>
<keyword evidence="6" id="KW-0498">Mitosis</keyword>
<dbReference type="GO" id="GO:0016887">
    <property type="term" value="F:ATP hydrolysis activity"/>
    <property type="evidence" value="ECO:0000318"/>
    <property type="project" value="GO_Central"/>
</dbReference>
<evidence type="ECO:0000256" key="10">
    <source>
        <dbReference type="ARBA" id="ARBA00023212"/>
    </source>
</evidence>
<keyword evidence="3" id="KW-0132">Cell division</keyword>
<dbReference type="KEGG" id="cal:CAALFM_C210310CA"/>
<dbReference type="InterPro" id="IPR036961">
    <property type="entry name" value="Kinesin_motor_dom_sf"/>
</dbReference>
<dbReference type="GO" id="GO:0046785">
    <property type="term" value="P:microtubule polymerization"/>
    <property type="evidence" value="ECO:0007669"/>
    <property type="project" value="EnsemblFungi"/>
</dbReference>
<dbReference type="GO" id="GO:1903754">
    <property type="term" value="C:cortical microtubule plus-end"/>
    <property type="evidence" value="ECO:0007669"/>
    <property type="project" value="EnsemblFungi"/>
</dbReference>
<keyword evidence="10" id="KW-0206">Cytoskeleton</keyword>
<evidence type="ECO:0000256" key="11">
    <source>
        <dbReference type="ARBA" id="ARBA00023306"/>
    </source>
</evidence>
<dbReference type="GO" id="GO:0005874">
    <property type="term" value="C:microtubule"/>
    <property type="evidence" value="ECO:0000318"/>
    <property type="project" value="GO_Central"/>
</dbReference>
<dbReference type="GO" id="GO:0008574">
    <property type="term" value="F:plus-end-directed microtubule motor activity"/>
    <property type="evidence" value="ECO:0007669"/>
    <property type="project" value="EnsemblFungi"/>
</dbReference>
<evidence type="ECO:0000256" key="15">
    <source>
        <dbReference type="SAM" id="Coils"/>
    </source>
</evidence>
<evidence type="ECO:0000256" key="16">
    <source>
        <dbReference type="SAM" id="MobiDB-lite"/>
    </source>
</evidence>
<dbReference type="Gene3D" id="3.40.850.10">
    <property type="entry name" value="Kinesin motor domain"/>
    <property type="match status" value="1"/>
</dbReference>
<dbReference type="SMR" id="A0A1D8PIP2"/>
<dbReference type="GO" id="GO:0005524">
    <property type="term" value="F:ATP binding"/>
    <property type="evidence" value="ECO:0007669"/>
    <property type="project" value="UniProtKB-UniRule"/>
</dbReference>